<protein>
    <submittedName>
        <fullName evidence="1">Uncharacterized protein</fullName>
    </submittedName>
</protein>
<name>A0ACC0V2S3_9HYPO</name>
<gene>
    <name evidence="1" type="ORF">N3K66_004929</name>
</gene>
<dbReference type="Proteomes" id="UP001163324">
    <property type="component" value="Chromosome 4"/>
</dbReference>
<comment type="caution">
    <text evidence="1">The sequence shown here is derived from an EMBL/GenBank/DDBJ whole genome shotgun (WGS) entry which is preliminary data.</text>
</comment>
<organism evidence="1 2">
    <name type="scientific">Trichothecium roseum</name>
    <dbReference type="NCBI Taxonomy" id="47278"/>
    <lineage>
        <taxon>Eukaryota</taxon>
        <taxon>Fungi</taxon>
        <taxon>Dikarya</taxon>
        <taxon>Ascomycota</taxon>
        <taxon>Pezizomycotina</taxon>
        <taxon>Sordariomycetes</taxon>
        <taxon>Hypocreomycetidae</taxon>
        <taxon>Hypocreales</taxon>
        <taxon>Hypocreales incertae sedis</taxon>
        <taxon>Trichothecium</taxon>
    </lineage>
</organism>
<keyword evidence="2" id="KW-1185">Reference proteome</keyword>
<sequence>MPPALSDEEQSDVDVGFPMDEDVALPVSRDSVDARNGKVPAKKDDVVADEDKDKDDNEDEDEDEDDEDDDEEDVFVVEAIKKHMVDDNGDLRFQVKWEGYDAKKDMTWEPEENLAESAEEILNEYLESIGGREAIFDETAKASRGKKRARGGAAAAVSTASTGGTKRTKRGHPADSEAPASKKWSPPAGSWEDDVKSIDTCEEIQNKLMVFLDWKNGQKTKHPTEVIYKKCPQKMLKFYEKHVRIIKQEPQVDVPQTG</sequence>
<accession>A0ACC0V2S3</accession>
<proteinExistence type="predicted"/>
<evidence type="ECO:0000313" key="1">
    <source>
        <dbReference type="EMBL" id="KAI9900667.1"/>
    </source>
</evidence>
<dbReference type="EMBL" id="CM047943">
    <property type="protein sequence ID" value="KAI9900667.1"/>
    <property type="molecule type" value="Genomic_DNA"/>
</dbReference>
<reference evidence="1" key="1">
    <citation type="submission" date="2022-10" db="EMBL/GenBank/DDBJ databases">
        <title>Complete Genome of Trichothecium roseum strain YXFP-22015, a Plant Pathogen Isolated from Citrus.</title>
        <authorList>
            <person name="Wang Y."/>
            <person name="Zhu L."/>
        </authorList>
    </citation>
    <scope>NUCLEOTIDE SEQUENCE</scope>
    <source>
        <strain evidence="1">YXFP-22015</strain>
    </source>
</reference>
<evidence type="ECO:0000313" key="2">
    <source>
        <dbReference type="Proteomes" id="UP001163324"/>
    </source>
</evidence>